<reference evidence="2 3" key="1">
    <citation type="journal article" date="2018" name="ISME J.">
        <title>Involvement of Burkholderiaceae and sulfurous volatiles in disease-suppressive soils.</title>
        <authorList>
            <person name="Carrion V.J."/>
            <person name="Cordovez V."/>
            <person name="Tyc O."/>
            <person name="Etalo D.W."/>
            <person name="de Bruijn I."/>
            <person name="de Jager V.C."/>
            <person name="Medema M.H."/>
            <person name="Eberl L."/>
            <person name="Raaijmakers J.M."/>
        </authorList>
    </citation>
    <scope>NUCLEOTIDE SEQUENCE [LARGE SCALE GENOMIC DNA]</scope>
    <source>
        <strain evidence="3">mHSR5</strain>
    </source>
</reference>
<keyword evidence="1" id="KW-0812">Transmembrane</keyword>
<evidence type="ECO:0000313" key="3">
    <source>
        <dbReference type="Proteomes" id="UP000253104"/>
    </source>
</evidence>
<organism evidence="2 3">
    <name type="scientific">Burkholderia pyrrocinia</name>
    <name type="common">Pseudomonas pyrrocinia</name>
    <dbReference type="NCBI Taxonomy" id="60550"/>
    <lineage>
        <taxon>Bacteria</taxon>
        <taxon>Pseudomonadati</taxon>
        <taxon>Pseudomonadota</taxon>
        <taxon>Betaproteobacteria</taxon>
        <taxon>Burkholderiales</taxon>
        <taxon>Burkholderiaceae</taxon>
        <taxon>Burkholderia</taxon>
        <taxon>Burkholderia cepacia complex</taxon>
    </lineage>
</organism>
<keyword evidence="1" id="KW-1133">Transmembrane helix</keyword>
<sequence>MSSNTATNNQSTPARRSLIDRFKRMNRLFAITVIVPTIIAIVYYGLIASDVYVSESRFIVRSASRQSSSGVMGALLQGAAFSRTPDDAYSVIDYIQSRDALHELNANNSIATAYSAQGDIFSRFHASLDGSFESLWRYYGKHIVTANLDSASGIATLQVRAYTANEAAGINEKLLEISERLINEMNKRAADDTVRFAQRQVDEAAERAKAAAVSLAAYRNGNAVFDPEKQSALQLQQITKLQTELFSAQTQLVQLQSIAPKNPQIPVLTQNVAMLQKQIHDATGDVTGNKSSLSAKNVAYTKLQLDSEVANKQLASTISALENARGEAERKQLYLARLVQPNTPDVATEPKRLQSIFEAIALGVIAWGILSLLLAGIREHHD</sequence>
<dbReference type="InterPro" id="IPR050445">
    <property type="entry name" value="Bact_polysacc_biosynth/exp"/>
</dbReference>
<evidence type="ECO:0008006" key="4">
    <source>
        <dbReference type="Google" id="ProtNLM"/>
    </source>
</evidence>
<protein>
    <recommendedName>
        <fullName evidence="4">WcbD</fullName>
    </recommendedName>
</protein>
<dbReference type="GO" id="GO:0004713">
    <property type="term" value="F:protein tyrosine kinase activity"/>
    <property type="evidence" value="ECO:0007669"/>
    <property type="project" value="TreeGrafter"/>
</dbReference>
<dbReference type="PANTHER" id="PTHR32309:SF13">
    <property type="entry name" value="FERRIC ENTEROBACTIN TRANSPORT PROTEIN FEPE"/>
    <property type="match status" value="1"/>
</dbReference>
<evidence type="ECO:0000256" key="1">
    <source>
        <dbReference type="SAM" id="Phobius"/>
    </source>
</evidence>
<gene>
    <name evidence="2" type="ORF">CUJ89_03915</name>
</gene>
<dbReference type="EMBL" id="CP024902">
    <property type="protein sequence ID" value="AXF22176.1"/>
    <property type="molecule type" value="Genomic_DNA"/>
</dbReference>
<proteinExistence type="predicted"/>
<dbReference type="PANTHER" id="PTHR32309">
    <property type="entry name" value="TYROSINE-PROTEIN KINASE"/>
    <property type="match status" value="1"/>
</dbReference>
<dbReference type="Proteomes" id="UP000253104">
    <property type="component" value="Chromosome mHSR5_A"/>
</dbReference>
<name>A0A2Z5MZE3_BURPY</name>
<keyword evidence="1" id="KW-0472">Membrane</keyword>
<accession>A0A2Z5MZE3</accession>
<evidence type="ECO:0000313" key="2">
    <source>
        <dbReference type="EMBL" id="AXF22176.1"/>
    </source>
</evidence>
<feature type="transmembrane region" description="Helical" evidence="1">
    <location>
        <begin position="28"/>
        <end position="47"/>
    </location>
</feature>
<dbReference type="GO" id="GO:0005886">
    <property type="term" value="C:plasma membrane"/>
    <property type="evidence" value="ECO:0007669"/>
    <property type="project" value="TreeGrafter"/>
</dbReference>
<dbReference type="OrthoDB" id="5497849at2"/>
<dbReference type="AlphaFoldDB" id="A0A2Z5MZE3"/>
<feature type="transmembrane region" description="Helical" evidence="1">
    <location>
        <begin position="356"/>
        <end position="377"/>
    </location>
</feature>